<evidence type="ECO:0000313" key="2">
    <source>
        <dbReference type="EMBL" id="TVU43326.1"/>
    </source>
</evidence>
<feature type="region of interest" description="Disordered" evidence="1">
    <location>
        <begin position="1"/>
        <end position="90"/>
    </location>
</feature>
<evidence type="ECO:0000313" key="3">
    <source>
        <dbReference type="Proteomes" id="UP000324897"/>
    </source>
</evidence>
<feature type="non-terminal residue" evidence="2">
    <location>
        <position position="109"/>
    </location>
</feature>
<dbReference type="AlphaFoldDB" id="A0A5J9W5U5"/>
<organism evidence="2 3">
    <name type="scientific">Eragrostis curvula</name>
    <name type="common">weeping love grass</name>
    <dbReference type="NCBI Taxonomy" id="38414"/>
    <lineage>
        <taxon>Eukaryota</taxon>
        <taxon>Viridiplantae</taxon>
        <taxon>Streptophyta</taxon>
        <taxon>Embryophyta</taxon>
        <taxon>Tracheophyta</taxon>
        <taxon>Spermatophyta</taxon>
        <taxon>Magnoliopsida</taxon>
        <taxon>Liliopsida</taxon>
        <taxon>Poales</taxon>
        <taxon>Poaceae</taxon>
        <taxon>PACMAD clade</taxon>
        <taxon>Chloridoideae</taxon>
        <taxon>Eragrostideae</taxon>
        <taxon>Eragrostidinae</taxon>
        <taxon>Eragrostis</taxon>
    </lineage>
</organism>
<sequence length="109" mass="11799">IPRILCPVPVSGGSPFPAGAPRSRHRRGLFAANRRSRLAPRPARRTSPQPSEGERRLKAAARAYCGAGEGREGEGEWQRAGGAGRASGSRRQEYLIGHVKFLPEDVDTQ</sequence>
<keyword evidence="3" id="KW-1185">Reference proteome</keyword>
<proteinExistence type="predicted"/>
<accession>A0A5J9W5U5</accession>
<dbReference type="Gramene" id="TVU43326">
    <property type="protein sequence ID" value="TVU43326"/>
    <property type="gene ID" value="EJB05_09786"/>
</dbReference>
<dbReference type="Proteomes" id="UP000324897">
    <property type="component" value="Unassembled WGS sequence"/>
</dbReference>
<evidence type="ECO:0000256" key="1">
    <source>
        <dbReference type="SAM" id="MobiDB-lite"/>
    </source>
</evidence>
<gene>
    <name evidence="2" type="ORF">EJB05_09786</name>
</gene>
<dbReference type="EMBL" id="RWGY01000005">
    <property type="protein sequence ID" value="TVU43326.1"/>
    <property type="molecule type" value="Genomic_DNA"/>
</dbReference>
<feature type="non-terminal residue" evidence="2">
    <location>
        <position position="1"/>
    </location>
</feature>
<reference evidence="2 3" key="1">
    <citation type="journal article" date="2019" name="Sci. Rep.">
        <title>A high-quality genome of Eragrostis curvula grass provides insights into Poaceae evolution and supports new strategies to enhance forage quality.</title>
        <authorList>
            <person name="Carballo J."/>
            <person name="Santos B.A.C.M."/>
            <person name="Zappacosta D."/>
            <person name="Garbus I."/>
            <person name="Selva J.P."/>
            <person name="Gallo C.A."/>
            <person name="Diaz A."/>
            <person name="Albertini E."/>
            <person name="Caccamo M."/>
            <person name="Echenique V."/>
        </authorList>
    </citation>
    <scope>NUCLEOTIDE SEQUENCE [LARGE SCALE GENOMIC DNA]</scope>
    <source>
        <strain evidence="3">cv. Victoria</strain>
        <tissue evidence="2">Leaf</tissue>
    </source>
</reference>
<name>A0A5J9W5U5_9POAL</name>
<protein>
    <submittedName>
        <fullName evidence="2">Uncharacterized protein</fullName>
    </submittedName>
</protein>
<feature type="compositionally biased region" description="Basic residues" evidence="1">
    <location>
        <begin position="22"/>
        <end position="44"/>
    </location>
</feature>
<comment type="caution">
    <text evidence="2">The sequence shown here is derived from an EMBL/GenBank/DDBJ whole genome shotgun (WGS) entry which is preliminary data.</text>
</comment>